<dbReference type="Gene3D" id="1.10.10.10">
    <property type="entry name" value="Winged helix-like DNA-binding domain superfamily/Winged helix DNA-binding domain"/>
    <property type="match status" value="1"/>
</dbReference>
<protein>
    <submittedName>
        <fullName evidence="5">Transcriptional regulator, GntR family</fullName>
    </submittedName>
</protein>
<evidence type="ECO:0000313" key="6">
    <source>
        <dbReference type="Proteomes" id="UP000242415"/>
    </source>
</evidence>
<dbReference type="OrthoDB" id="4307011at2"/>
<dbReference type="InterPro" id="IPR000524">
    <property type="entry name" value="Tscrpt_reg_HTH_GntR"/>
</dbReference>
<dbReference type="RefSeq" id="WP_091556373.1">
    <property type="nucleotide sequence ID" value="NZ_FNPH01000004.1"/>
</dbReference>
<dbReference type="GO" id="GO:0003700">
    <property type="term" value="F:DNA-binding transcription factor activity"/>
    <property type="evidence" value="ECO:0007669"/>
    <property type="project" value="InterPro"/>
</dbReference>
<evidence type="ECO:0000256" key="3">
    <source>
        <dbReference type="ARBA" id="ARBA00023163"/>
    </source>
</evidence>
<evidence type="ECO:0000313" key="5">
    <source>
        <dbReference type="EMBL" id="SDY95645.1"/>
    </source>
</evidence>
<gene>
    <name evidence="5" type="ORF">SAMN05444365_104306</name>
</gene>
<sequence length="123" mass="12758">MVATALRIDPGSAVAPYEQIRTQIAALAAAGHLAAGARLPTVRQLADELGLAVNTVARAYRELEQAGLVQTRGRHGTFVTHRAAGVPAEAEALAAQYAARIRELGIDPARALALARAALGISE</sequence>
<keyword evidence="3" id="KW-0804">Transcription</keyword>
<keyword evidence="2" id="KW-0238">DNA-binding</keyword>
<dbReference type="CDD" id="cd07377">
    <property type="entry name" value="WHTH_GntR"/>
    <property type="match status" value="1"/>
</dbReference>
<dbReference type="Pfam" id="PF00392">
    <property type="entry name" value="GntR"/>
    <property type="match status" value="1"/>
</dbReference>
<keyword evidence="1" id="KW-0805">Transcription regulation</keyword>
<dbReference type="PANTHER" id="PTHR38445">
    <property type="entry name" value="HTH-TYPE TRANSCRIPTIONAL REPRESSOR YTRA"/>
    <property type="match status" value="1"/>
</dbReference>
<dbReference type="STRING" id="405436.SAMN05444365_104306"/>
<proteinExistence type="predicted"/>
<dbReference type="PANTHER" id="PTHR38445:SF9">
    <property type="entry name" value="HTH-TYPE TRANSCRIPTIONAL REPRESSOR YTRA"/>
    <property type="match status" value="1"/>
</dbReference>
<accession>A0A1H3P495</accession>
<keyword evidence="6" id="KW-1185">Reference proteome</keyword>
<dbReference type="InterPro" id="IPR036390">
    <property type="entry name" value="WH_DNA-bd_sf"/>
</dbReference>
<organism evidence="5 6">
    <name type="scientific">Micromonospora pattaloongensis</name>
    <dbReference type="NCBI Taxonomy" id="405436"/>
    <lineage>
        <taxon>Bacteria</taxon>
        <taxon>Bacillati</taxon>
        <taxon>Actinomycetota</taxon>
        <taxon>Actinomycetes</taxon>
        <taxon>Micromonosporales</taxon>
        <taxon>Micromonosporaceae</taxon>
        <taxon>Micromonospora</taxon>
    </lineage>
</organism>
<dbReference type="PROSITE" id="PS50949">
    <property type="entry name" value="HTH_GNTR"/>
    <property type="match status" value="1"/>
</dbReference>
<dbReference type="GO" id="GO:0003677">
    <property type="term" value="F:DNA binding"/>
    <property type="evidence" value="ECO:0007669"/>
    <property type="project" value="UniProtKB-KW"/>
</dbReference>
<dbReference type="AlphaFoldDB" id="A0A1H3P495"/>
<evidence type="ECO:0000256" key="1">
    <source>
        <dbReference type="ARBA" id="ARBA00023015"/>
    </source>
</evidence>
<evidence type="ECO:0000259" key="4">
    <source>
        <dbReference type="PROSITE" id="PS50949"/>
    </source>
</evidence>
<evidence type="ECO:0000256" key="2">
    <source>
        <dbReference type="ARBA" id="ARBA00023125"/>
    </source>
</evidence>
<dbReference type="InterPro" id="IPR036388">
    <property type="entry name" value="WH-like_DNA-bd_sf"/>
</dbReference>
<reference evidence="6" key="1">
    <citation type="submission" date="2016-10" db="EMBL/GenBank/DDBJ databases">
        <authorList>
            <person name="Varghese N."/>
            <person name="Submissions S."/>
        </authorList>
    </citation>
    <scope>NUCLEOTIDE SEQUENCE [LARGE SCALE GENOMIC DNA]</scope>
    <source>
        <strain evidence="6">DSM 45245</strain>
    </source>
</reference>
<name>A0A1H3P495_9ACTN</name>
<dbReference type="EMBL" id="FNPH01000004">
    <property type="protein sequence ID" value="SDY95645.1"/>
    <property type="molecule type" value="Genomic_DNA"/>
</dbReference>
<dbReference type="SUPFAM" id="SSF46785">
    <property type="entry name" value="Winged helix' DNA-binding domain"/>
    <property type="match status" value="1"/>
</dbReference>
<dbReference type="Proteomes" id="UP000242415">
    <property type="component" value="Unassembled WGS sequence"/>
</dbReference>
<feature type="domain" description="HTH gntR-type" evidence="4">
    <location>
        <begin position="14"/>
        <end position="82"/>
    </location>
</feature>
<dbReference type="SMART" id="SM00345">
    <property type="entry name" value="HTH_GNTR"/>
    <property type="match status" value="1"/>
</dbReference>